<accession>A0ABS4PLF2</accession>
<reference evidence="3 4" key="1">
    <citation type="submission" date="2021-03" db="EMBL/GenBank/DDBJ databases">
        <title>Sequencing the genomes of 1000 actinobacteria strains.</title>
        <authorList>
            <person name="Klenk H.-P."/>
        </authorList>
    </citation>
    <scope>NUCLEOTIDE SEQUENCE [LARGE SCALE GENOMIC DNA]</scope>
    <source>
        <strain evidence="3 4">DSM 45510</strain>
    </source>
</reference>
<proteinExistence type="predicted"/>
<feature type="domain" description="PKD" evidence="2">
    <location>
        <begin position="416"/>
        <end position="498"/>
    </location>
</feature>
<dbReference type="CDD" id="cd00146">
    <property type="entry name" value="PKD"/>
    <property type="match status" value="1"/>
</dbReference>
<feature type="signal peptide" evidence="1">
    <location>
        <begin position="1"/>
        <end position="26"/>
    </location>
</feature>
<feature type="chain" id="PRO_5047447896" evidence="1">
    <location>
        <begin position="27"/>
        <end position="1010"/>
    </location>
</feature>
<keyword evidence="4" id="KW-1185">Reference proteome</keyword>
<name>A0ABS4PLF2_9PSEU</name>
<dbReference type="Pfam" id="PF08310">
    <property type="entry name" value="LGFP"/>
    <property type="match status" value="6"/>
</dbReference>
<dbReference type="InterPro" id="IPR000601">
    <property type="entry name" value="PKD_dom"/>
</dbReference>
<dbReference type="Pfam" id="PF07995">
    <property type="entry name" value="GSDH"/>
    <property type="match status" value="1"/>
</dbReference>
<dbReference type="SUPFAM" id="SSF49299">
    <property type="entry name" value="PKD domain"/>
    <property type="match status" value="1"/>
</dbReference>
<dbReference type="PANTHER" id="PTHR19328:SF13">
    <property type="entry name" value="HIPL1 PROTEIN"/>
    <property type="match status" value="1"/>
</dbReference>
<dbReference type="Gene3D" id="2.60.40.10">
    <property type="entry name" value="Immunoglobulins"/>
    <property type="match status" value="2"/>
</dbReference>
<organism evidence="3 4">
    <name type="scientific">Amycolatopsis magusensis</name>
    <dbReference type="NCBI Taxonomy" id="882444"/>
    <lineage>
        <taxon>Bacteria</taxon>
        <taxon>Bacillati</taxon>
        <taxon>Actinomycetota</taxon>
        <taxon>Actinomycetes</taxon>
        <taxon>Pseudonocardiales</taxon>
        <taxon>Pseudonocardiaceae</taxon>
        <taxon>Amycolatopsis</taxon>
    </lineage>
</organism>
<comment type="caution">
    <text evidence="3">The sequence shown here is derived from an EMBL/GenBank/DDBJ whole genome shotgun (WGS) entry which is preliminary data.</text>
</comment>
<dbReference type="RefSeq" id="WP_209663789.1">
    <property type="nucleotide sequence ID" value="NZ_JAGGMS010000001.1"/>
</dbReference>
<evidence type="ECO:0000256" key="1">
    <source>
        <dbReference type="SAM" id="SignalP"/>
    </source>
</evidence>
<sequence>MRISQLGRAALGFACSALLATGLAVAVPGAQVALAQPPNPGEPLALPAGFALQDTGTGLGAWNLTDFGYLPDDSIIATGKTGAVQWIGPNGPKTLITLPVRINNDIGLTGLEIAPDYATSKQIYLARTINAPSGGGFISRISRWTVTGGAEPTGLANEQVLLDVPGTIELHSASGMVADNSGNLWVSVGDNADTDTWHVEAFRSQDVNSVYGKILRINAAGAGVADNPFYDAANPNSVKSKVFAKGFRNPFRLSLDKTSGLPVVGDVGWGTWEELNYVVPGGNYSWPCFEGNGPTPAYSTQPQCNGVTNNPPLWTYQHGMAPGQGNSVVAGFTYTGDSYPAQYKGQFFFGDYVSQRIWTLKYNAQGQLVQAPAANAPFGTGLGGPVEFAAAPNGDVVYADIASGNVRRVVYVTGNIPPVAKATSTTNPATRTVTFDGTKSMDFDGPATDLTYTWNFGDGTTGTGATVSHTYPASPAKFTATLTVKDKSNGTNSTTLTVAPSNHSPVLTLTTPAEGKKFRVGEQVNLTGTATDNEDGPLTIAWSTEIVHCAEETTCHVHPNITGSGGSFAMPFTDHTDSRIEFTAKVTDSQGVSTSKVYVARPNEFKLTLKSNFPASLVISGESNGNVAMVTEGATPNLIAGAKATDGVASFSKWDDGSTNLSRAFTMPAADTVVNVTYQTPIDSRYNSDAALRALLGNPVAAEVNDGGTRYRAYERGRLYSSPQTSAVAIYGTILTKYLALGGHQALGAPTNDETGTPDGVGRYNAFTGNWSIYYTPGTGAHSIGGPIRDKWGWMGWENGVLGYPLTDQVATPAGGGQFVDFTKNASIYWLPTTPGNGTAAVYSQIRSKWLAMGGATGVLGMPVTDELVGPNGGRYNNFSNYASIYWHYNSPGSGAWSIMSQIRDRWVFDGGAGGFLGYPVTDELTTPDGIGRYNHFANNGSIYWTPAYGAQSMCCQIKDKWASLGWEKGYLGYPTSSEYTPAGQPTWRRQNYQGGFITWKPGTGAVDHK</sequence>
<dbReference type="PANTHER" id="PTHR19328">
    <property type="entry name" value="HEDGEHOG-INTERACTING PROTEIN"/>
    <property type="match status" value="1"/>
</dbReference>
<dbReference type="SMART" id="SM00089">
    <property type="entry name" value="PKD"/>
    <property type="match status" value="1"/>
</dbReference>
<gene>
    <name evidence="3" type="ORF">JOM49_001704</name>
</gene>
<dbReference type="Gene3D" id="2.120.10.30">
    <property type="entry name" value="TolB, C-terminal domain"/>
    <property type="match status" value="1"/>
</dbReference>
<evidence type="ECO:0000259" key="2">
    <source>
        <dbReference type="PROSITE" id="PS50093"/>
    </source>
</evidence>
<dbReference type="InterPro" id="IPR013207">
    <property type="entry name" value="LGFP"/>
</dbReference>
<dbReference type="InterPro" id="IPR011041">
    <property type="entry name" value="Quinoprot_gluc/sorb_DH_b-prop"/>
</dbReference>
<evidence type="ECO:0000313" key="3">
    <source>
        <dbReference type="EMBL" id="MBP2180178.1"/>
    </source>
</evidence>
<dbReference type="InterPro" id="IPR022409">
    <property type="entry name" value="PKD/Chitinase_dom"/>
</dbReference>
<protein>
    <submittedName>
        <fullName evidence="3">Glucose/arabinose dehydrogenase</fullName>
    </submittedName>
</protein>
<dbReference type="EMBL" id="JAGGMS010000001">
    <property type="protein sequence ID" value="MBP2180178.1"/>
    <property type="molecule type" value="Genomic_DNA"/>
</dbReference>
<dbReference type="InterPro" id="IPR013783">
    <property type="entry name" value="Ig-like_fold"/>
</dbReference>
<dbReference type="InterPro" id="IPR012938">
    <property type="entry name" value="Glc/Sorbosone_DH"/>
</dbReference>
<keyword evidence="1" id="KW-0732">Signal</keyword>
<dbReference type="SUPFAM" id="SSF50952">
    <property type="entry name" value="Soluble quinoprotein glucose dehydrogenase"/>
    <property type="match status" value="1"/>
</dbReference>
<dbReference type="InterPro" id="IPR035986">
    <property type="entry name" value="PKD_dom_sf"/>
</dbReference>
<evidence type="ECO:0000313" key="4">
    <source>
        <dbReference type="Proteomes" id="UP000741013"/>
    </source>
</evidence>
<dbReference type="Proteomes" id="UP000741013">
    <property type="component" value="Unassembled WGS sequence"/>
</dbReference>
<dbReference type="InterPro" id="IPR011042">
    <property type="entry name" value="6-blade_b-propeller_TolB-like"/>
</dbReference>
<dbReference type="PROSITE" id="PS50093">
    <property type="entry name" value="PKD"/>
    <property type="match status" value="1"/>
</dbReference>
<dbReference type="Pfam" id="PF18911">
    <property type="entry name" value="PKD_4"/>
    <property type="match status" value="1"/>
</dbReference>